<reference evidence="2" key="2">
    <citation type="submission" date="2023-04" db="EMBL/GenBank/DDBJ databases">
        <authorList>
            <person name="Bruccoleri R.E."/>
            <person name="Oakeley E.J."/>
            <person name="Faust A.-M."/>
            <person name="Dessus-Babus S."/>
            <person name="Altorfer M."/>
            <person name="Burckhardt D."/>
            <person name="Oertli M."/>
            <person name="Naumann U."/>
            <person name="Petersen F."/>
            <person name="Wong J."/>
        </authorList>
    </citation>
    <scope>NUCLEOTIDE SEQUENCE</scope>
    <source>
        <strain evidence="2">GSM-AAB239-AS_SAM_17_03QT</strain>
        <tissue evidence="2">Leaf</tissue>
    </source>
</reference>
<organism evidence="2 3">
    <name type="scientific">Iris pallida</name>
    <name type="common">Sweet iris</name>
    <dbReference type="NCBI Taxonomy" id="29817"/>
    <lineage>
        <taxon>Eukaryota</taxon>
        <taxon>Viridiplantae</taxon>
        <taxon>Streptophyta</taxon>
        <taxon>Embryophyta</taxon>
        <taxon>Tracheophyta</taxon>
        <taxon>Spermatophyta</taxon>
        <taxon>Magnoliopsida</taxon>
        <taxon>Liliopsida</taxon>
        <taxon>Asparagales</taxon>
        <taxon>Iridaceae</taxon>
        <taxon>Iridoideae</taxon>
        <taxon>Irideae</taxon>
        <taxon>Iris</taxon>
    </lineage>
</organism>
<evidence type="ECO:0000256" key="1">
    <source>
        <dbReference type="SAM" id="MobiDB-lite"/>
    </source>
</evidence>
<protein>
    <submittedName>
        <fullName evidence="2">Uncharacterized protein</fullName>
    </submittedName>
</protein>
<name>A0AAX6IJY2_IRIPA</name>
<dbReference type="Proteomes" id="UP001140949">
    <property type="component" value="Unassembled WGS sequence"/>
</dbReference>
<evidence type="ECO:0000313" key="3">
    <source>
        <dbReference type="Proteomes" id="UP001140949"/>
    </source>
</evidence>
<keyword evidence="3" id="KW-1185">Reference proteome</keyword>
<dbReference type="AlphaFoldDB" id="A0AAX6IJY2"/>
<reference evidence="2" key="1">
    <citation type="journal article" date="2023" name="GigaByte">
        <title>Genome assembly of the bearded iris, Iris pallida Lam.</title>
        <authorList>
            <person name="Bruccoleri R.E."/>
            <person name="Oakeley E.J."/>
            <person name="Faust A.M.E."/>
            <person name="Altorfer M."/>
            <person name="Dessus-Babus S."/>
            <person name="Burckhardt D."/>
            <person name="Oertli M."/>
            <person name="Naumann U."/>
            <person name="Petersen F."/>
            <person name="Wong J."/>
        </authorList>
    </citation>
    <scope>NUCLEOTIDE SEQUENCE</scope>
    <source>
        <strain evidence="2">GSM-AAB239-AS_SAM_17_03QT</strain>
    </source>
</reference>
<feature type="region of interest" description="Disordered" evidence="1">
    <location>
        <begin position="1"/>
        <end position="86"/>
    </location>
</feature>
<comment type="caution">
    <text evidence="2">The sequence shown here is derived from an EMBL/GenBank/DDBJ whole genome shotgun (WGS) entry which is preliminary data.</text>
</comment>
<sequence length="166" mass="17367">MMPSGAKNRGEEEEEEEMGINQPPSPHPPTSTPQAQGSSGLESPEISGGRGEEEDVDVNNKDHSNGGRTTTSIHLEQQEHHPPPEVSISEVVALEQLGEGASAAPLTGEELELSQGATSVATDITLVMSQVAPPPAPAPAPAPAPLLEHRATWWNCCGLLDAFKGN</sequence>
<dbReference type="EMBL" id="JANAVB010000400">
    <property type="protein sequence ID" value="KAJ6853620.1"/>
    <property type="molecule type" value="Genomic_DNA"/>
</dbReference>
<proteinExistence type="predicted"/>
<evidence type="ECO:0000313" key="2">
    <source>
        <dbReference type="EMBL" id="KAJ6853620.1"/>
    </source>
</evidence>
<accession>A0AAX6IJY2</accession>
<feature type="compositionally biased region" description="Polar residues" evidence="1">
    <location>
        <begin position="66"/>
        <end position="75"/>
    </location>
</feature>
<gene>
    <name evidence="2" type="ORF">M6B38_113350</name>
</gene>